<dbReference type="EMBL" id="UINC01015179">
    <property type="protein sequence ID" value="SVA64107.1"/>
    <property type="molecule type" value="Genomic_DNA"/>
</dbReference>
<name>A0A381XIV4_9ZZZZ</name>
<reference evidence="1" key="1">
    <citation type="submission" date="2018-05" db="EMBL/GenBank/DDBJ databases">
        <authorList>
            <person name="Lanie J.A."/>
            <person name="Ng W.-L."/>
            <person name="Kazmierczak K.M."/>
            <person name="Andrzejewski T.M."/>
            <person name="Davidsen T.M."/>
            <person name="Wayne K.J."/>
            <person name="Tettelin H."/>
            <person name="Glass J.I."/>
            <person name="Rusch D."/>
            <person name="Podicherti R."/>
            <person name="Tsui H.-C.T."/>
            <person name="Winkler M.E."/>
        </authorList>
    </citation>
    <scope>NUCLEOTIDE SEQUENCE</scope>
</reference>
<gene>
    <name evidence="1" type="ORF">METZ01_LOCUS116961</name>
</gene>
<dbReference type="AlphaFoldDB" id="A0A381XIV4"/>
<protein>
    <submittedName>
        <fullName evidence="1">Uncharacterized protein</fullName>
    </submittedName>
</protein>
<accession>A0A381XIV4</accession>
<proteinExistence type="predicted"/>
<evidence type="ECO:0000313" key="1">
    <source>
        <dbReference type="EMBL" id="SVA64107.1"/>
    </source>
</evidence>
<organism evidence="1">
    <name type="scientific">marine metagenome</name>
    <dbReference type="NCBI Taxonomy" id="408172"/>
    <lineage>
        <taxon>unclassified sequences</taxon>
        <taxon>metagenomes</taxon>
        <taxon>ecological metagenomes</taxon>
    </lineage>
</organism>
<sequence length="92" mass="10940">MIFRLVNMIKHMDSCSRHTAYRHGKTYEECKELAENFTAELKPEIQTKGKLLWADLLEKVEHDELIYKLTLKYLRRDGFDIGNNKIPEIKKT</sequence>